<evidence type="ECO:0000256" key="4">
    <source>
        <dbReference type="ARBA" id="ARBA00023002"/>
    </source>
</evidence>
<evidence type="ECO:0000256" key="2">
    <source>
        <dbReference type="ARBA" id="ARBA00010617"/>
    </source>
</evidence>
<dbReference type="PROSITE" id="PS00086">
    <property type="entry name" value="CYTOCHROME_P450"/>
    <property type="match status" value="1"/>
</dbReference>
<evidence type="ECO:0000256" key="1">
    <source>
        <dbReference type="ARBA" id="ARBA00001971"/>
    </source>
</evidence>
<protein>
    <submittedName>
        <fullName evidence="8">Cytochrome P450</fullName>
    </submittedName>
</protein>
<keyword evidence="5 6" id="KW-0408">Iron</keyword>
<comment type="cofactor">
    <cofactor evidence="1">
        <name>heme</name>
        <dbReference type="ChEBI" id="CHEBI:30413"/>
    </cofactor>
</comment>
<comment type="similarity">
    <text evidence="2 6">Belongs to the cytochrome P450 family.</text>
</comment>
<dbReference type="InterPro" id="IPR002401">
    <property type="entry name" value="Cyt_P450_E_grp-I"/>
</dbReference>
<dbReference type="PANTHER" id="PTHR24305">
    <property type="entry name" value="CYTOCHROME P450"/>
    <property type="match status" value="1"/>
</dbReference>
<evidence type="ECO:0000313" key="8">
    <source>
        <dbReference type="EMBL" id="KAL2829471.1"/>
    </source>
</evidence>
<dbReference type="PRINTS" id="PR00385">
    <property type="entry name" value="P450"/>
</dbReference>
<dbReference type="InterPro" id="IPR001128">
    <property type="entry name" value="Cyt_P450"/>
</dbReference>
<dbReference type="Proteomes" id="UP001610335">
    <property type="component" value="Unassembled WGS sequence"/>
</dbReference>
<dbReference type="InterPro" id="IPR050121">
    <property type="entry name" value="Cytochrome_P450_monoxygenase"/>
</dbReference>
<accession>A0ABR4INW0</accession>
<evidence type="ECO:0000256" key="3">
    <source>
        <dbReference type="ARBA" id="ARBA00022723"/>
    </source>
</evidence>
<dbReference type="PRINTS" id="PR00463">
    <property type="entry name" value="EP450I"/>
</dbReference>
<keyword evidence="3 6" id="KW-0479">Metal-binding</keyword>
<evidence type="ECO:0000256" key="6">
    <source>
        <dbReference type="RuleBase" id="RU000461"/>
    </source>
</evidence>
<dbReference type="EMBL" id="JBFXLS010000016">
    <property type="protein sequence ID" value="KAL2829471.1"/>
    <property type="molecule type" value="Genomic_DNA"/>
</dbReference>
<gene>
    <name evidence="8" type="ORF">BDW59DRAFT_159059</name>
</gene>
<reference evidence="8 9" key="1">
    <citation type="submission" date="2024-07" db="EMBL/GenBank/DDBJ databases">
        <title>Section-level genome sequencing and comparative genomics of Aspergillus sections Usti and Cavernicolus.</title>
        <authorList>
            <consortium name="Lawrence Berkeley National Laboratory"/>
            <person name="Nybo J.L."/>
            <person name="Vesth T.C."/>
            <person name="Theobald S."/>
            <person name="Frisvad J.C."/>
            <person name="Larsen T.O."/>
            <person name="Kjaerboelling I."/>
            <person name="Rothschild-Mancinelli K."/>
            <person name="Lyhne E.K."/>
            <person name="Kogle M.E."/>
            <person name="Barry K."/>
            <person name="Clum A."/>
            <person name="Na H."/>
            <person name="Ledsgaard L."/>
            <person name="Lin J."/>
            <person name="Lipzen A."/>
            <person name="Kuo A."/>
            <person name="Riley R."/>
            <person name="Mondo S."/>
            <person name="LaButti K."/>
            <person name="Haridas S."/>
            <person name="Pangalinan J."/>
            <person name="Salamov A.A."/>
            <person name="Simmons B.A."/>
            <person name="Magnuson J.K."/>
            <person name="Chen J."/>
            <person name="Drula E."/>
            <person name="Henrissat B."/>
            <person name="Wiebenga A."/>
            <person name="Lubbers R.J."/>
            <person name="Gomes A.C."/>
            <person name="Makela M.R."/>
            <person name="Stajich J."/>
            <person name="Grigoriev I.V."/>
            <person name="Mortensen U.H."/>
            <person name="De vries R.P."/>
            <person name="Baker S.E."/>
            <person name="Andersen M.R."/>
        </authorList>
    </citation>
    <scope>NUCLEOTIDE SEQUENCE [LARGE SCALE GENOMIC DNA]</scope>
    <source>
        <strain evidence="8 9">CBS 600.67</strain>
    </source>
</reference>
<evidence type="ECO:0000313" key="9">
    <source>
        <dbReference type="Proteomes" id="UP001610335"/>
    </source>
</evidence>
<dbReference type="InterPro" id="IPR017972">
    <property type="entry name" value="Cyt_P450_CS"/>
</dbReference>
<keyword evidence="6" id="KW-0349">Heme</keyword>
<keyword evidence="4 6" id="KW-0560">Oxidoreductase</keyword>
<dbReference type="Pfam" id="PF00067">
    <property type="entry name" value="p450"/>
    <property type="match status" value="1"/>
</dbReference>
<keyword evidence="6" id="KW-0503">Monooxygenase</keyword>
<keyword evidence="7" id="KW-0472">Membrane</keyword>
<dbReference type="InterPro" id="IPR036396">
    <property type="entry name" value="Cyt_P450_sf"/>
</dbReference>
<comment type="caution">
    <text evidence="8">The sequence shown here is derived from an EMBL/GenBank/DDBJ whole genome shotgun (WGS) entry which is preliminary data.</text>
</comment>
<dbReference type="Gene3D" id="1.10.630.10">
    <property type="entry name" value="Cytochrome P450"/>
    <property type="match status" value="1"/>
</dbReference>
<evidence type="ECO:0000256" key="5">
    <source>
        <dbReference type="ARBA" id="ARBA00023004"/>
    </source>
</evidence>
<organism evidence="8 9">
    <name type="scientific">Aspergillus cavernicola</name>
    <dbReference type="NCBI Taxonomy" id="176166"/>
    <lineage>
        <taxon>Eukaryota</taxon>
        <taxon>Fungi</taxon>
        <taxon>Dikarya</taxon>
        <taxon>Ascomycota</taxon>
        <taxon>Pezizomycotina</taxon>
        <taxon>Eurotiomycetes</taxon>
        <taxon>Eurotiomycetidae</taxon>
        <taxon>Eurotiales</taxon>
        <taxon>Aspergillaceae</taxon>
        <taxon>Aspergillus</taxon>
        <taxon>Aspergillus subgen. Nidulantes</taxon>
    </lineage>
</organism>
<dbReference type="SUPFAM" id="SSF48264">
    <property type="entry name" value="Cytochrome P450"/>
    <property type="match status" value="1"/>
</dbReference>
<feature type="transmembrane region" description="Helical" evidence="7">
    <location>
        <begin position="6"/>
        <end position="25"/>
    </location>
</feature>
<name>A0ABR4INW0_9EURO</name>
<keyword evidence="7" id="KW-1133">Transmembrane helix</keyword>
<sequence>MIWSWPLISGIVIATITPTLLYKALQFGRNVQHARRSGLPYTFSPIHELELWAFLTNAVLRWMYAGYLMQEKGWPRWARFMIKDWMYEDRGRAHVEYGEVFLVVSPGGVVCYIASADVAMGVCARRKVFVKPPEKMKMLEPFGPNVVSTDGDIWRAHIRVTLPSFGEGVHRLVWSETMRQSQMLTSAWLAHDSRELKTDIYNLTCNVMSCVAFGQPAEWTAEANAKSQNHRLSLVQAIMGVVNNLGAILLLPPWLLQWTRESVYTAYSEFEQYMNELLNKEQKRMTSHPDSEGGVAKGNLLTAVLKSNAEAPAGDNEPLPSRSKAGFHLTDEEVKGNVFIFLLAGYDTTANTILYSSIVLVLYPDIQNQIIEEVHRVYVEAARAGRSELTYEDDLPKFRYLLAFMYEVMRVFPIVIPITRMAATEQPLAVSGSQHPLASDTMIIINNTAIHHSDSHWVKPHIIEPRRWLTNHPNEYDPEAPTPDQEDEIRLGTASIPCHKRGTFMTFNEGPRSCLGRRFAMIEFVAFFSRLLKQGRLGLKGDMTPSEVERQVRLRAGGSPVTLIPPCDVKVCLSVE</sequence>
<keyword evidence="7" id="KW-0812">Transmembrane</keyword>
<proteinExistence type="inferred from homology"/>
<keyword evidence="9" id="KW-1185">Reference proteome</keyword>
<evidence type="ECO:0000256" key="7">
    <source>
        <dbReference type="SAM" id="Phobius"/>
    </source>
</evidence>
<dbReference type="PANTHER" id="PTHR24305:SF166">
    <property type="entry name" value="CYTOCHROME P450 12A4, MITOCHONDRIAL-RELATED"/>
    <property type="match status" value="1"/>
</dbReference>